<dbReference type="GO" id="GO:0005737">
    <property type="term" value="C:cytoplasm"/>
    <property type="evidence" value="ECO:0007669"/>
    <property type="project" value="TreeGrafter"/>
</dbReference>
<feature type="region of interest" description="Disordered" evidence="10">
    <location>
        <begin position="48"/>
        <end position="94"/>
    </location>
</feature>
<keyword evidence="6 9" id="KW-0067">ATP-binding</keyword>
<feature type="compositionally biased region" description="Low complexity" evidence="10">
    <location>
        <begin position="16"/>
        <end position="32"/>
    </location>
</feature>
<dbReference type="PROSITE" id="PS00107">
    <property type="entry name" value="PROTEIN_KINASE_ATP"/>
    <property type="match status" value="1"/>
</dbReference>
<evidence type="ECO:0000313" key="12">
    <source>
        <dbReference type="EMBL" id="KAA8899808.1"/>
    </source>
</evidence>
<dbReference type="FunFam" id="3.30.200.20:FF:000076">
    <property type="entry name" value="CMGC/SRPK protein kinase"/>
    <property type="match status" value="1"/>
</dbReference>
<dbReference type="FunFam" id="1.10.510.10:FF:000409">
    <property type="entry name" value="CMGC/SRPK protein kinase"/>
    <property type="match status" value="1"/>
</dbReference>
<dbReference type="GO" id="GO:0030447">
    <property type="term" value="P:filamentous growth"/>
    <property type="evidence" value="ECO:0007669"/>
    <property type="project" value="UniProtKB-ARBA"/>
</dbReference>
<evidence type="ECO:0000256" key="10">
    <source>
        <dbReference type="SAM" id="MobiDB-lite"/>
    </source>
</evidence>
<dbReference type="Gene3D" id="1.10.510.10">
    <property type="entry name" value="Transferase(Phosphotransferase) domain 1"/>
    <property type="match status" value="1"/>
</dbReference>
<comment type="caution">
    <text evidence="12">The sequence shown here is derived from an EMBL/GenBank/DDBJ whole genome shotgun (WGS) entry which is preliminary data.</text>
</comment>
<evidence type="ECO:0000256" key="5">
    <source>
        <dbReference type="ARBA" id="ARBA00022777"/>
    </source>
</evidence>
<sequence>MHKSKLTLGIQRSEQSAPGEATAASSASAPAPLRLPTLISAGAPSVAGNLETATSVPPRGGGAADGGADASDSDSDDDAAARPPLNPLEEEDLNDYAPGGYHPCFIGETYKNGKYTLVRKLGWGHFSTVWLARDNDKHSHVAMKVVRSARQYTETALDEIKMLDKITTSDVLHPGHDHVIQLLDTFTHKGTNGTHVVMVFEVLGENLLSLIRRYKHRGIPIVFVKQIAKQLLSALDFLHRKCEVIHTDMKPENVLIEIGDVESIVRLVEEEETHQRLQRKASRRSKASAASLVDADAHQLSFSAQATSIPAATPAPTTAAPSLGRNGRRSRRQTLITGSQPLPSPLRTLNKSFTNVRGLSSSTQNTPVRSPLMSASGADIGAYGSIIEMAHAEEAAAADAPLHSSLSSMSISGTTIGAGGTAATGYSVDDAGAVPPDIINENELISVKIADLGNACWVNHHFTDEIQTRQYRSPEVLLGYHWGASADLWSFACLIFELLTGDYLFDPRDGKTYTKDDDHIAQIIELIGPFPRQMLKESFYTKEFFNTRGDLTRIAKLKPWGLKEVLVEKYKFAATDADEIADFLMPMLAIQPEARADAGGMVNHRWLADALGLENVVLERPVGGSGEDIPGWSREVDRDGKNKIYYHHHNH</sequence>
<comment type="catalytic activity">
    <reaction evidence="7">
        <text>L-threonyl-[protein] + ATP = O-phospho-L-threonyl-[protein] + ADP + H(+)</text>
        <dbReference type="Rhea" id="RHEA:46608"/>
        <dbReference type="Rhea" id="RHEA-COMP:11060"/>
        <dbReference type="Rhea" id="RHEA-COMP:11605"/>
        <dbReference type="ChEBI" id="CHEBI:15378"/>
        <dbReference type="ChEBI" id="CHEBI:30013"/>
        <dbReference type="ChEBI" id="CHEBI:30616"/>
        <dbReference type="ChEBI" id="CHEBI:61977"/>
        <dbReference type="ChEBI" id="CHEBI:456216"/>
        <dbReference type="EC" id="2.7.11.1"/>
    </reaction>
</comment>
<evidence type="ECO:0000256" key="2">
    <source>
        <dbReference type="ARBA" id="ARBA00022527"/>
    </source>
</evidence>
<evidence type="ECO:0000256" key="7">
    <source>
        <dbReference type="ARBA" id="ARBA00047899"/>
    </source>
</evidence>
<dbReference type="OrthoDB" id="2649at2759"/>
<dbReference type="InterPro" id="IPR017441">
    <property type="entry name" value="Protein_kinase_ATP_BS"/>
</dbReference>
<dbReference type="GO" id="GO:0050684">
    <property type="term" value="P:regulation of mRNA processing"/>
    <property type="evidence" value="ECO:0007669"/>
    <property type="project" value="TreeGrafter"/>
</dbReference>
<feature type="compositionally biased region" description="Low complexity" evidence="10">
    <location>
        <begin position="306"/>
        <end position="322"/>
    </location>
</feature>
<proteinExistence type="predicted"/>
<dbReference type="GO" id="GO:0005524">
    <property type="term" value="F:ATP binding"/>
    <property type="evidence" value="ECO:0007669"/>
    <property type="project" value="UniProtKB-UniRule"/>
</dbReference>
<dbReference type="InterPro" id="IPR008271">
    <property type="entry name" value="Ser/Thr_kinase_AS"/>
</dbReference>
<accession>A0A642UKR4</accession>
<evidence type="ECO:0000256" key="1">
    <source>
        <dbReference type="ARBA" id="ARBA00012513"/>
    </source>
</evidence>
<dbReference type="PANTHER" id="PTHR47634">
    <property type="entry name" value="PROTEIN KINASE DOMAIN-CONTAINING PROTEIN-RELATED"/>
    <property type="match status" value="1"/>
</dbReference>
<evidence type="ECO:0000259" key="11">
    <source>
        <dbReference type="PROSITE" id="PS50011"/>
    </source>
</evidence>
<evidence type="ECO:0000256" key="3">
    <source>
        <dbReference type="ARBA" id="ARBA00022679"/>
    </source>
</evidence>
<dbReference type="GO" id="GO:0005634">
    <property type="term" value="C:nucleus"/>
    <property type="evidence" value="ECO:0007669"/>
    <property type="project" value="TreeGrafter"/>
</dbReference>
<dbReference type="GeneID" id="54782716"/>
<dbReference type="GO" id="GO:0004674">
    <property type="term" value="F:protein serine/threonine kinase activity"/>
    <property type="evidence" value="ECO:0007669"/>
    <property type="project" value="UniProtKB-KW"/>
</dbReference>
<dbReference type="OMA" id="NHKGPNG"/>
<evidence type="ECO:0000256" key="9">
    <source>
        <dbReference type="PROSITE-ProRule" id="PRU10141"/>
    </source>
</evidence>
<feature type="binding site" evidence="9">
    <location>
        <position position="144"/>
    </location>
    <ligand>
        <name>ATP</name>
        <dbReference type="ChEBI" id="CHEBI:30616"/>
    </ligand>
</feature>
<dbReference type="RefSeq" id="XP_034011086.1">
    <property type="nucleotide sequence ID" value="XM_034156897.1"/>
</dbReference>
<dbReference type="CDD" id="cd14136">
    <property type="entry name" value="STKc_SRPK"/>
    <property type="match status" value="1"/>
</dbReference>
<evidence type="ECO:0000313" key="13">
    <source>
        <dbReference type="Proteomes" id="UP000449547"/>
    </source>
</evidence>
<dbReference type="SMART" id="SM00220">
    <property type="entry name" value="S_TKc"/>
    <property type="match status" value="1"/>
</dbReference>
<keyword evidence="2" id="KW-0723">Serine/threonine-protein kinase</keyword>
<name>A0A642UKR4_DIURU</name>
<evidence type="ECO:0000256" key="8">
    <source>
        <dbReference type="ARBA" id="ARBA00048679"/>
    </source>
</evidence>
<dbReference type="InterPro" id="IPR000719">
    <property type="entry name" value="Prot_kinase_dom"/>
</dbReference>
<reference evidence="12 13" key="1">
    <citation type="submission" date="2019-07" db="EMBL/GenBank/DDBJ databases">
        <title>Genome assembly of two rare yeast pathogens: Diutina rugosa and Trichomonascus ciferrii.</title>
        <authorList>
            <person name="Mixao V."/>
            <person name="Saus E."/>
            <person name="Hansen A."/>
            <person name="Lass-Flor C."/>
            <person name="Gabaldon T."/>
        </authorList>
    </citation>
    <scope>NUCLEOTIDE SEQUENCE [LARGE SCALE GENOMIC DNA]</scope>
    <source>
        <strain evidence="12 13">CBS 613</strain>
    </source>
</reference>
<protein>
    <recommendedName>
        <fullName evidence="1">non-specific serine/threonine protein kinase</fullName>
        <ecNumber evidence="1">2.7.11.1</ecNumber>
    </recommendedName>
</protein>
<dbReference type="PROSITE" id="PS00108">
    <property type="entry name" value="PROTEIN_KINASE_ST"/>
    <property type="match status" value="1"/>
</dbReference>
<keyword evidence="4 9" id="KW-0547">Nucleotide-binding</keyword>
<dbReference type="Pfam" id="PF00069">
    <property type="entry name" value="Pkinase"/>
    <property type="match status" value="2"/>
</dbReference>
<keyword evidence="13" id="KW-1185">Reference proteome</keyword>
<dbReference type="EC" id="2.7.11.1" evidence="1"/>
<feature type="region of interest" description="Disordered" evidence="10">
    <location>
        <begin position="1"/>
        <end position="32"/>
    </location>
</feature>
<dbReference type="Gene3D" id="3.30.200.20">
    <property type="entry name" value="Phosphorylase Kinase, domain 1"/>
    <property type="match status" value="1"/>
</dbReference>
<dbReference type="VEuPathDB" id="FungiDB:DIURU_004065"/>
<gene>
    <name evidence="12" type="ORF">DIURU_004065</name>
</gene>
<dbReference type="SUPFAM" id="SSF56112">
    <property type="entry name" value="Protein kinase-like (PK-like)"/>
    <property type="match status" value="1"/>
</dbReference>
<dbReference type="AlphaFoldDB" id="A0A642UKR4"/>
<feature type="domain" description="Protein kinase" evidence="11">
    <location>
        <begin position="115"/>
        <end position="607"/>
    </location>
</feature>
<feature type="region of interest" description="Disordered" evidence="10">
    <location>
        <begin position="306"/>
        <end position="329"/>
    </location>
</feature>
<dbReference type="EMBL" id="SWFT01000120">
    <property type="protein sequence ID" value="KAA8899808.1"/>
    <property type="molecule type" value="Genomic_DNA"/>
</dbReference>
<evidence type="ECO:0000256" key="4">
    <source>
        <dbReference type="ARBA" id="ARBA00022741"/>
    </source>
</evidence>
<organism evidence="12 13">
    <name type="scientific">Diutina rugosa</name>
    <name type="common">Yeast</name>
    <name type="synonym">Candida rugosa</name>
    <dbReference type="NCBI Taxonomy" id="5481"/>
    <lineage>
        <taxon>Eukaryota</taxon>
        <taxon>Fungi</taxon>
        <taxon>Dikarya</taxon>
        <taxon>Ascomycota</taxon>
        <taxon>Saccharomycotina</taxon>
        <taxon>Pichiomycetes</taxon>
        <taxon>Debaryomycetaceae</taxon>
        <taxon>Diutina</taxon>
    </lineage>
</organism>
<dbReference type="InterPro" id="IPR011009">
    <property type="entry name" value="Kinase-like_dom_sf"/>
</dbReference>
<dbReference type="PANTHER" id="PTHR47634:SF9">
    <property type="entry name" value="PROTEIN KINASE DOMAIN-CONTAINING PROTEIN-RELATED"/>
    <property type="match status" value="1"/>
</dbReference>
<dbReference type="GO" id="GO:0000245">
    <property type="term" value="P:spliceosomal complex assembly"/>
    <property type="evidence" value="ECO:0007669"/>
    <property type="project" value="TreeGrafter"/>
</dbReference>
<keyword evidence="5" id="KW-0418">Kinase</keyword>
<keyword evidence="3" id="KW-0808">Transferase</keyword>
<evidence type="ECO:0000256" key="6">
    <source>
        <dbReference type="ARBA" id="ARBA00022840"/>
    </source>
</evidence>
<dbReference type="Proteomes" id="UP000449547">
    <property type="component" value="Unassembled WGS sequence"/>
</dbReference>
<dbReference type="PROSITE" id="PS50011">
    <property type="entry name" value="PROTEIN_KINASE_DOM"/>
    <property type="match status" value="1"/>
</dbReference>
<dbReference type="InterPro" id="IPR051334">
    <property type="entry name" value="SRPK"/>
</dbReference>
<comment type="catalytic activity">
    <reaction evidence="8">
        <text>L-seryl-[protein] + ATP = O-phospho-L-seryl-[protein] + ADP + H(+)</text>
        <dbReference type="Rhea" id="RHEA:17989"/>
        <dbReference type="Rhea" id="RHEA-COMP:9863"/>
        <dbReference type="Rhea" id="RHEA-COMP:11604"/>
        <dbReference type="ChEBI" id="CHEBI:15378"/>
        <dbReference type="ChEBI" id="CHEBI:29999"/>
        <dbReference type="ChEBI" id="CHEBI:30616"/>
        <dbReference type="ChEBI" id="CHEBI:83421"/>
        <dbReference type="ChEBI" id="CHEBI:456216"/>
        <dbReference type="EC" id="2.7.11.1"/>
    </reaction>
</comment>